<reference evidence="1 2" key="1">
    <citation type="submission" date="2018-02" db="EMBL/GenBank/DDBJ databases">
        <title>The draft genome of Sphingobacterium gobiense H7.</title>
        <authorList>
            <person name="Li L."/>
            <person name="Liu L."/>
            <person name="Zhang X."/>
            <person name="Wang T."/>
            <person name="Liang L."/>
        </authorList>
    </citation>
    <scope>NUCLEOTIDE SEQUENCE [LARGE SCALE GENOMIC DNA]</scope>
    <source>
        <strain evidence="1 2">ACCC 05757</strain>
    </source>
</reference>
<dbReference type="Proteomes" id="UP000238642">
    <property type="component" value="Unassembled WGS sequence"/>
</dbReference>
<dbReference type="RefSeq" id="WP_105723934.1">
    <property type="nucleotide sequence ID" value="NZ_PVBS01000001.1"/>
</dbReference>
<comment type="caution">
    <text evidence="1">The sequence shown here is derived from an EMBL/GenBank/DDBJ whole genome shotgun (WGS) entry which is preliminary data.</text>
</comment>
<dbReference type="OrthoDB" id="799204at2"/>
<evidence type="ECO:0000313" key="2">
    <source>
        <dbReference type="Proteomes" id="UP000238642"/>
    </source>
</evidence>
<keyword evidence="2" id="KW-1185">Reference proteome</keyword>
<gene>
    <name evidence="1" type="ORF">C5749_06030</name>
</gene>
<evidence type="ECO:0000313" key="1">
    <source>
        <dbReference type="EMBL" id="PRD56783.1"/>
    </source>
</evidence>
<organism evidence="1 2">
    <name type="scientific">Sphingobacterium gobiense</name>
    <dbReference type="NCBI Taxonomy" id="1382456"/>
    <lineage>
        <taxon>Bacteria</taxon>
        <taxon>Pseudomonadati</taxon>
        <taxon>Bacteroidota</taxon>
        <taxon>Sphingobacteriia</taxon>
        <taxon>Sphingobacteriales</taxon>
        <taxon>Sphingobacteriaceae</taxon>
        <taxon>Sphingobacterium</taxon>
    </lineage>
</organism>
<name>A0A2S9JU50_9SPHI</name>
<sequence>MKRIIYLAIYALLAVYSCGNPSNEEKAKTLIKNYIDKHANDPESYEAVAFGSLDSMTSISMIGTGVEYANLQRDFDKSMDMEKRKSIMAQQQEILKDRQGFRITHKYRANNAFGAKILSEDVFYINARLDSVLTVRKVGE</sequence>
<dbReference type="EMBL" id="PVBS01000001">
    <property type="protein sequence ID" value="PRD56783.1"/>
    <property type="molecule type" value="Genomic_DNA"/>
</dbReference>
<accession>A0A2S9JU50</accession>
<dbReference type="AlphaFoldDB" id="A0A2S9JU50"/>
<dbReference type="PROSITE" id="PS51257">
    <property type="entry name" value="PROKAR_LIPOPROTEIN"/>
    <property type="match status" value="1"/>
</dbReference>
<proteinExistence type="predicted"/>
<protein>
    <submittedName>
        <fullName evidence="1">Uncharacterized protein</fullName>
    </submittedName>
</protein>